<sequence>MTDLQNRALRTLSTVETTVAQQWLNDAFNNLTTRLPSITTRLPSDGTGPDDTPSTGFQELVVQTVCAMVMRVFNNPNGLLDETVDDYTSRRDATQSTGLLYATDDELALLAESGSSANSFTISPLGRSPDATWTPDRVMSW</sequence>
<dbReference type="KEGG" id="lxy:O159_16920"/>
<dbReference type="RefSeq" id="WP_021755205.1">
    <property type="nucleotide sequence ID" value="NC_022438.1"/>
</dbReference>
<dbReference type="HOGENOM" id="CLU_1822945_0_0_11"/>
<dbReference type="eggNOG" id="ENOG502ZX9B">
    <property type="taxonomic scope" value="Bacteria"/>
</dbReference>
<evidence type="ECO:0000313" key="3">
    <source>
        <dbReference type="Proteomes" id="UP000016743"/>
    </source>
</evidence>
<organism evidence="1 3">
    <name type="scientific">Leifsonia xyli subsp. cynodontis DSM 46306</name>
    <dbReference type="NCBI Taxonomy" id="1389489"/>
    <lineage>
        <taxon>Bacteria</taxon>
        <taxon>Bacillati</taxon>
        <taxon>Actinomycetota</taxon>
        <taxon>Actinomycetes</taxon>
        <taxon>Micrococcales</taxon>
        <taxon>Microbacteriaceae</taxon>
        <taxon>Leifsonia</taxon>
    </lineage>
</organism>
<evidence type="ECO:0000313" key="2">
    <source>
        <dbReference type="EMBL" id="AGW42259.1"/>
    </source>
</evidence>
<dbReference type="KEGG" id="lxy:O159_22970"/>
<keyword evidence="3" id="KW-1185">Reference proteome</keyword>
<dbReference type="Proteomes" id="UP000016743">
    <property type="component" value="Chromosome"/>
</dbReference>
<dbReference type="OrthoDB" id="3268876at2"/>
<dbReference type="EMBL" id="CP006734">
    <property type="protein sequence ID" value="AGW42259.1"/>
    <property type="molecule type" value="Genomic_DNA"/>
</dbReference>
<gene>
    <name evidence="1" type="ORF">O159_16920</name>
    <name evidence="2" type="ORF">O159_22970</name>
</gene>
<protein>
    <submittedName>
        <fullName evidence="1">Uncharacterized protein</fullName>
    </submittedName>
</protein>
<dbReference type="PATRIC" id="fig|1389489.3.peg.1631"/>
<dbReference type="AlphaFoldDB" id="U3P7C4"/>
<proteinExistence type="predicted"/>
<accession>U3P7C4</accession>
<dbReference type="STRING" id="1389489.O159_16920"/>
<dbReference type="EMBL" id="CP006734">
    <property type="protein sequence ID" value="AGW41736.1"/>
    <property type="molecule type" value="Genomic_DNA"/>
</dbReference>
<name>U3P7C4_LEIXC</name>
<reference evidence="1 3" key="1">
    <citation type="journal article" date="2013" name="Genome Announc.">
        <title>Complete Genome Sequence of Leifsonia xyli subsp. cynodontis Strain DSM46306, a Gram-Positive Bacterial Pathogen of Grasses.</title>
        <authorList>
            <person name="Monteiro-Vitorello C.B."/>
            <person name="Zerillo M.M."/>
            <person name="Van Sluys M.A."/>
            <person name="Camargo L.E."/>
            <person name="Kitajima J.P."/>
        </authorList>
    </citation>
    <scope>NUCLEOTIDE SEQUENCE [LARGE SCALE GENOMIC DNA]</scope>
    <source>
        <strain evidence="1 3">DSM 46306</strain>
    </source>
</reference>
<evidence type="ECO:0000313" key="1">
    <source>
        <dbReference type="EMBL" id="AGW41736.1"/>
    </source>
</evidence>